<feature type="transmembrane region" description="Helical" evidence="9">
    <location>
        <begin position="46"/>
        <end position="66"/>
    </location>
</feature>
<dbReference type="PANTHER" id="PTHR14132:SF15">
    <property type="entry name" value="FXYD DOMAIN-CONTAINING ION TRANSPORT REGULATOR 6-RELATED"/>
    <property type="match status" value="1"/>
</dbReference>
<evidence type="ECO:0000313" key="11">
    <source>
        <dbReference type="Proteomes" id="UP000550707"/>
    </source>
</evidence>
<dbReference type="FunFam" id="1.20.5.780:FF:000001">
    <property type="entry name" value="Fxyd domain-containing ion transport regulator"/>
    <property type="match status" value="1"/>
</dbReference>
<keyword evidence="3 9" id="KW-0813">Transport</keyword>
<evidence type="ECO:0000256" key="5">
    <source>
        <dbReference type="ARBA" id="ARBA00022729"/>
    </source>
</evidence>
<comment type="subcellular location">
    <subcellularLocation>
        <location evidence="1">Membrane</location>
        <topology evidence="1">Single-pass type I membrane protein</topology>
    </subcellularLocation>
</comment>
<dbReference type="GO" id="GO:0043269">
    <property type="term" value="P:regulation of monoatomic ion transport"/>
    <property type="evidence" value="ECO:0007669"/>
    <property type="project" value="InterPro"/>
</dbReference>
<dbReference type="GO" id="GO:0006811">
    <property type="term" value="P:monoatomic ion transport"/>
    <property type="evidence" value="ECO:0007669"/>
    <property type="project" value="UniProtKB-KW"/>
</dbReference>
<dbReference type="PROSITE" id="PS01310">
    <property type="entry name" value="FXYD"/>
    <property type="match status" value="1"/>
</dbReference>
<dbReference type="AlphaFoldDB" id="A0A7J8EQ94"/>
<accession>A0A7J8EQ94</accession>
<feature type="signal peptide" evidence="9">
    <location>
        <begin position="1"/>
        <end position="18"/>
    </location>
</feature>
<evidence type="ECO:0000256" key="4">
    <source>
        <dbReference type="ARBA" id="ARBA00022692"/>
    </source>
</evidence>
<feature type="chain" id="PRO_5029932213" description="FXYD domain-containing ion transport regulator" evidence="9">
    <location>
        <begin position="19"/>
        <end position="104"/>
    </location>
</feature>
<dbReference type="Proteomes" id="UP000550707">
    <property type="component" value="Unassembled WGS sequence"/>
</dbReference>
<keyword evidence="5 9" id="KW-0732">Signal</keyword>
<dbReference type="GO" id="GO:0005886">
    <property type="term" value="C:plasma membrane"/>
    <property type="evidence" value="ECO:0007669"/>
    <property type="project" value="UniProtKB-ARBA"/>
</dbReference>
<comment type="similarity">
    <text evidence="2 9">Belongs to the FXYD family.</text>
</comment>
<comment type="caution">
    <text evidence="10">The sequence shown here is derived from an EMBL/GenBank/DDBJ whole genome shotgun (WGS) entry which is preliminary data.</text>
</comment>
<gene>
    <name evidence="10" type="ORF">HJG59_005385</name>
</gene>
<evidence type="ECO:0000256" key="7">
    <source>
        <dbReference type="ARBA" id="ARBA00023065"/>
    </source>
</evidence>
<keyword evidence="4 9" id="KW-0812">Transmembrane</keyword>
<keyword evidence="11" id="KW-1185">Reference proteome</keyword>
<dbReference type="InterPro" id="IPR000272">
    <property type="entry name" value="Ion-transport_regulator_FXYD"/>
</dbReference>
<evidence type="ECO:0000256" key="2">
    <source>
        <dbReference type="ARBA" id="ARBA00005948"/>
    </source>
</evidence>
<dbReference type="GO" id="GO:0017080">
    <property type="term" value="F:sodium channel regulator activity"/>
    <property type="evidence" value="ECO:0007669"/>
    <property type="project" value="TreeGrafter"/>
</dbReference>
<keyword evidence="6 9" id="KW-1133">Transmembrane helix</keyword>
<keyword evidence="8 9" id="KW-0472">Membrane</keyword>
<dbReference type="Pfam" id="PF02038">
    <property type="entry name" value="ATP1G1_PLM_MAT8"/>
    <property type="match status" value="1"/>
</dbReference>
<dbReference type="EMBL" id="JACASF010000013">
    <property type="protein sequence ID" value="KAF6437637.1"/>
    <property type="molecule type" value="Genomic_DNA"/>
</dbReference>
<dbReference type="Gene3D" id="1.20.5.780">
    <property type="entry name" value="Single helix bin"/>
    <property type="match status" value="1"/>
</dbReference>
<evidence type="ECO:0000256" key="1">
    <source>
        <dbReference type="ARBA" id="ARBA00004479"/>
    </source>
</evidence>
<dbReference type="InterPro" id="IPR047297">
    <property type="entry name" value="FXYD_motif"/>
</dbReference>
<dbReference type="PANTHER" id="PTHR14132">
    <property type="entry name" value="SODIUM/POTASSIUM-TRANSPORTING ATPASE SUBUNIT GAMMA"/>
    <property type="match status" value="1"/>
</dbReference>
<proteinExistence type="inferred from homology"/>
<protein>
    <recommendedName>
        <fullName evidence="9">FXYD domain-containing ion transport regulator</fullName>
    </recommendedName>
</protein>
<evidence type="ECO:0000256" key="6">
    <source>
        <dbReference type="ARBA" id="ARBA00022989"/>
    </source>
</evidence>
<sequence>MAVVLIFLCGLLAPAVLASADAADAADAAVEQEEKDPFHYDYQTLRIGGLAFAVVFFSVGILLILSRRCKCGFSQKPRAPGDEEAQVENLITANASPQTLQAAA</sequence>
<keyword evidence="7 9" id="KW-0406">Ion transport</keyword>
<evidence type="ECO:0000313" key="10">
    <source>
        <dbReference type="EMBL" id="KAF6437637.1"/>
    </source>
</evidence>
<evidence type="ECO:0000256" key="3">
    <source>
        <dbReference type="ARBA" id="ARBA00022448"/>
    </source>
</evidence>
<evidence type="ECO:0000256" key="9">
    <source>
        <dbReference type="RuleBase" id="RU364131"/>
    </source>
</evidence>
<evidence type="ECO:0000256" key="8">
    <source>
        <dbReference type="ARBA" id="ARBA00023136"/>
    </source>
</evidence>
<organism evidence="10 11">
    <name type="scientific">Molossus molossus</name>
    <name type="common">Pallas' mastiff bat</name>
    <name type="synonym">Vespertilio molossus</name>
    <dbReference type="NCBI Taxonomy" id="27622"/>
    <lineage>
        <taxon>Eukaryota</taxon>
        <taxon>Metazoa</taxon>
        <taxon>Chordata</taxon>
        <taxon>Craniata</taxon>
        <taxon>Vertebrata</taxon>
        <taxon>Euteleostomi</taxon>
        <taxon>Mammalia</taxon>
        <taxon>Eutheria</taxon>
        <taxon>Laurasiatheria</taxon>
        <taxon>Chiroptera</taxon>
        <taxon>Yangochiroptera</taxon>
        <taxon>Molossidae</taxon>
        <taxon>Molossus</taxon>
    </lineage>
</organism>
<reference evidence="10 11" key="1">
    <citation type="journal article" date="2020" name="Nature">
        <title>Six reference-quality genomes reveal evolution of bat adaptations.</title>
        <authorList>
            <person name="Jebb D."/>
            <person name="Huang Z."/>
            <person name="Pippel M."/>
            <person name="Hughes G.M."/>
            <person name="Lavrichenko K."/>
            <person name="Devanna P."/>
            <person name="Winkler S."/>
            <person name="Jermiin L.S."/>
            <person name="Skirmuntt E.C."/>
            <person name="Katzourakis A."/>
            <person name="Burkitt-Gray L."/>
            <person name="Ray D.A."/>
            <person name="Sullivan K.A.M."/>
            <person name="Roscito J.G."/>
            <person name="Kirilenko B.M."/>
            <person name="Davalos L.M."/>
            <person name="Corthals A.P."/>
            <person name="Power M.L."/>
            <person name="Jones G."/>
            <person name="Ransome R.D."/>
            <person name="Dechmann D.K.N."/>
            <person name="Locatelli A.G."/>
            <person name="Puechmaille S.J."/>
            <person name="Fedrigo O."/>
            <person name="Jarvis E.D."/>
            <person name="Hiller M."/>
            <person name="Vernes S.C."/>
            <person name="Myers E.W."/>
            <person name="Teeling E.C."/>
        </authorList>
    </citation>
    <scope>NUCLEOTIDE SEQUENCE [LARGE SCALE GENOMIC DNA]</scope>
    <source>
        <strain evidence="10">MMolMol1</strain>
        <tissue evidence="10">Muscle</tissue>
    </source>
</reference>
<name>A0A7J8EQ94_MOLMO</name>